<name>A0A8J4BHJ1_9CHLO</name>
<evidence type="ECO:0000256" key="1">
    <source>
        <dbReference type="SAM" id="MobiDB-lite"/>
    </source>
</evidence>
<evidence type="ECO:0000313" key="2">
    <source>
        <dbReference type="EMBL" id="GIL61357.1"/>
    </source>
</evidence>
<dbReference type="AlphaFoldDB" id="A0A8J4BHJ1"/>
<accession>A0A8J4BHJ1</accession>
<feature type="region of interest" description="Disordered" evidence="1">
    <location>
        <begin position="27"/>
        <end position="76"/>
    </location>
</feature>
<keyword evidence="3" id="KW-1185">Reference proteome</keyword>
<proteinExistence type="predicted"/>
<organism evidence="2 3">
    <name type="scientific">Volvox africanus</name>
    <dbReference type="NCBI Taxonomy" id="51714"/>
    <lineage>
        <taxon>Eukaryota</taxon>
        <taxon>Viridiplantae</taxon>
        <taxon>Chlorophyta</taxon>
        <taxon>core chlorophytes</taxon>
        <taxon>Chlorophyceae</taxon>
        <taxon>CS clade</taxon>
        <taxon>Chlamydomonadales</taxon>
        <taxon>Volvocaceae</taxon>
        <taxon>Volvox</taxon>
    </lineage>
</organism>
<sequence>GPYTGYLYDIDSDEEVVDTHIAPVTGGIAATEVDQHNTDNADGDGDGDGDGNENAQVPDDLPDMGPQDDRPYPYSDIDDEMFERLTLLSNSSTEDLDGCLDGMQYNKIWDAVNWSSVIY</sequence>
<reference evidence="2" key="1">
    <citation type="journal article" date="2021" name="Proc. Natl. Acad. Sci. U.S.A.">
        <title>Three genomes in the algal genus Volvox reveal the fate of a haploid sex-determining region after a transition to homothallism.</title>
        <authorList>
            <person name="Yamamoto K."/>
            <person name="Hamaji T."/>
            <person name="Kawai-Toyooka H."/>
            <person name="Matsuzaki R."/>
            <person name="Takahashi F."/>
            <person name="Nishimura Y."/>
            <person name="Kawachi M."/>
            <person name="Noguchi H."/>
            <person name="Minakuchi Y."/>
            <person name="Umen J.G."/>
            <person name="Toyoda A."/>
            <person name="Nozaki H."/>
        </authorList>
    </citation>
    <scope>NUCLEOTIDE SEQUENCE</scope>
    <source>
        <strain evidence="2">NIES-3780</strain>
    </source>
</reference>
<feature type="compositionally biased region" description="Acidic residues" evidence="1">
    <location>
        <begin position="41"/>
        <end position="51"/>
    </location>
</feature>
<feature type="non-terminal residue" evidence="2">
    <location>
        <position position="119"/>
    </location>
</feature>
<feature type="non-terminal residue" evidence="2">
    <location>
        <position position="1"/>
    </location>
</feature>
<dbReference type="EMBL" id="BNCO01000044">
    <property type="protein sequence ID" value="GIL61357.1"/>
    <property type="molecule type" value="Genomic_DNA"/>
</dbReference>
<protein>
    <submittedName>
        <fullName evidence="2">Uncharacterized protein</fullName>
    </submittedName>
</protein>
<comment type="caution">
    <text evidence="2">The sequence shown here is derived from an EMBL/GenBank/DDBJ whole genome shotgun (WGS) entry which is preliminary data.</text>
</comment>
<evidence type="ECO:0000313" key="3">
    <source>
        <dbReference type="Proteomes" id="UP000747399"/>
    </source>
</evidence>
<dbReference type="Proteomes" id="UP000747399">
    <property type="component" value="Unassembled WGS sequence"/>
</dbReference>
<gene>
    <name evidence="2" type="ORF">Vafri_15784</name>
</gene>